<evidence type="ECO:0000313" key="3">
    <source>
        <dbReference type="Proteomes" id="UP000309450"/>
    </source>
</evidence>
<sequence>MPDALLKTLLAQEHRVWAALTSGDAAADQALLSPSFVGLYPDGYAGRAEHVAQLAGGPTVARYRLEEARALPLAEGLGLLCYRAEYTRPGGAAWERMWVSSLWRREGAAWVNLFSQDTPCDAPFRPV</sequence>
<dbReference type="Gene3D" id="3.10.450.50">
    <property type="match status" value="1"/>
</dbReference>
<accession>A0A4S3MLX3</accession>
<dbReference type="Pfam" id="PF14534">
    <property type="entry name" value="DUF4440"/>
    <property type="match status" value="1"/>
</dbReference>
<dbReference type="InterPro" id="IPR027843">
    <property type="entry name" value="DUF4440"/>
</dbReference>
<reference evidence="2 3" key="1">
    <citation type="submission" date="2019-04" db="EMBL/GenBank/DDBJ databases">
        <title>Draft genome sequence of Gemmobacter aestuarii sp. nov.</title>
        <authorList>
            <person name="Hameed A."/>
            <person name="Lin S.-Y."/>
            <person name="Shahina M."/>
            <person name="Lai W.-A."/>
            <person name="Young C.-C."/>
        </authorList>
    </citation>
    <scope>NUCLEOTIDE SEQUENCE [LARGE SCALE GENOMIC DNA]</scope>
    <source>
        <strain evidence="2 3">CC-PW-75</strain>
    </source>
</reference>
<dbReference type="InterPro" id="IPR032710">
    <property type="entry name" value="NTF2-like_dom_sf"/>
</dbReference>
<evidence type="ECO:0000313" key="2">
    <source>
        <dbReference type="EMBL" id="THD82261.1"/>
    </source>
</evidence>
<dbReference type="RefSeq" id="WP_136395369.1">
    <property type="nucleotide sequence ID" value="NZ_SSND01000004.1"/>
</dbReference>
<feature type="domain" description="DUF4440" evidence="1">
    <location>
        <begin position="9"/>
        <end position="111"/>
    </location>
</feature>
<dbReference type="EMBL" id="SSND01000004">
    <property type="protein sequence ID" value="THD82261.1"/>
    <property type="molecule type" value="Genomic_DNA"/>
</dbReference>
<comment type="caution">
    <text evidence="2">The sequence shown here is derived from an EMBL/GenBank/DDBJ whole genome shotgun (WGS) entry which is preliminary data.</text>
</comment>
<proteinExistence type="predicted"/>
<keyword evidence="3" id="KW-1185">Reference proteome</keyword>
<dbReference type="AlphaFoldDB" id="A0A4S3MLX3"/>
<dbReference type="Proteomes" id="UP000309450">
    <property type="component" value="Unassembled WGS sequence"/>
</dbReference>
<protein>
    <submittedName>
        <fullName evidence="2">Nuclear transport factor 2 family protein</fullName>
    </submittedName>
</protein>
<name>A0A4S3MLX3_9RHOB</name>
<gene>
    <name evidence="2" type="ORF">E7811_14410</name>
</gene>
<dbReference type="SUPFAM" id="SSF54427">
    <property type="entry name" value="NTF2-like"/>
    <property type="match status" value="1"/>
</dbReference>
<organism evidence="2 3">
    <name type="scientific">Aliigemmobacter aestuarii</name>
    <dbReference type="NCBI Taxonomy" id="1445661"/>
    <lineage>
        <taxon>Bacteria</taxon>
        <taxon>Pseudomonadati</taxon>
        <taxon>Pseudomonadota</taxon>
        <taxon>Alphaproteobacteria</taxon>
        <taxon>Rhodobacterales</taxon>
        <taxon>Paracoccaceae</taxon>
        <taxon>Aliigemmobacter</taxon>
    </lineage>
</organism>
<evidence type="ECO:0000259" key="1">
    <source>
        <dbReference type="Pfam" id="PF14534"/>
    </source>
</evidence>
<dbReference type="OrthoDB" id="4479885at2"/>